<dbReference type="Pfam" id="PF10551">
    <property type="entry name" value="MULE"/>
    <property type="match status" value="1"/>
</dbReference>
<dbReference type="InterPro" id="IPR058594">
    <property type="entry name" value="PB1-like_dom_pln"/>
</dbReference>
<name>A0A9R1XPC6_LACSA</name>
<feature type="compositionally biased region" description="Basic and acidic residues" evidence="5">
    <location>
        <begin position="1002"/>
        <end position="1012"/>
    </location>
</feature>
<dbReference type="Pfam" id="PF04434">
    <property type="entry name" value="SWIM"/>
    <property type="match status" value="1"/>
</dbReference>
<dbReference type="InterPro" id="IPR007527">
    <property type="entry name" value="Znf_SWIM"/>
</dbReference>
<keyword evidence="8" id="KW-1185">Reference proteome</keyword>
<organism evidence="7 8">
    <name type="scientific">Lactuca sativa</name>
    <name type="common">Garden lettuce</name>
    <dbReference type="NCBI Taxonomy" id="4236"/>
    <lineage>
        <taxon>Eukaryota</taxon>
        <taxon>Viridiplantae</taxon>
        <taxon>Streptophyta</taxon>
        <taxon>Embryophyta</taxon>
        <taxon>Tracheophyta</taxon>
        <taxon>Spermatophyta</taxon>
        <taxon>Magnoliopsida</taxon>
        <taxon>eudicotyledons</taxon>
        <taxon>Gunneridae</taxon>
        <taxon>Pentapetalae</taxon>
        <taxon>asterids</taxon>
        <taxon>campanulids</taxon>
        <taxon>Asterales</taxon>
        <taxon>Asteraceae</taxon>
        <taxon>Cichorioideae</taxon>
        <taxon>Cichorieae</taxon>
        <taxon>Lactucinae</taxon>
        <taxon>Lactuca</taxon>
    </lineage>
</organism>
<feature type="domain" description="SWIM-type" evidence="6">
    <location>
        <begin position="893"/>
        <end position="935"/>
    </location>
</feature>
<dbReference type="SMART" id="SM00575">
    <property type="entry name" value="ZnF_PMZ"/>
    <property type="match status" value="1"/>
</dbReference>
<reference evidence="7 8" key="1">
    <citation type="journal article" date="2017" name="Nat. Commun.">
        <title>Genome assembly with in vitro proximity ligation data and whole-genome triplication in lettuce.</title>
        <authorList>
            <person name="Reyes-Chin-Wo S."/>
            <person name="Wang Z."/>
            <person name="Yang X."/>
            <person name="Kozik A."/>
            <person name="Arikit S."/>
            <person name="Song C."/>
            <person name="Xia L."/>
            <person name="Froenicke L."/>
            <person name="Lavelle D.O."/>
            <person name="Truco M.J."/>
            <person name="Xia R."/>
            <person name="Zhu S."/>
            <person name="Xu C."/>
            <person name="Xu H."/>
            <person name="Xu X."/>
            <person name="Cox K."/>
            <person name="Korf I."/>
            <person name="Meyers B.C."/>
            <person name="Michelmore R.W."/>
        </authorList>
    </citation>
    <scope>NUCLEOTIDE SEQUENCE [LARGE SCALE GENOMIC DNA]</scope>
    <source>
        <strain evidence="8">cv. Salinas</strain>
        <tissue evidence="7">Seedlings</tissue>
    </source>
</reference>
<feature type="region of interest" description="Disordered" evidence="5">
    <location>
        <begin position="394"/>
        <end position="424"/>
    </location>
</feature>
<evidence type="ECO:0000256" key="4">
    <source>
        <dbReference type="PROSITE-ProRule" id="PRU00325"/>
    </source>
</evidence>
<evidence type="ECO:0000256" key="1">
    <source>
        <dbReference type="ARBA" id="ARBA00022723"/>
    </source>
</evidence>
<feature type="compositionally biased region" description="Acidic residues" evidence="5">
    <location>
        <begin position="326"/>
        <end position="365"/>
    </location>
</feature>
<feature type="region of interest" description="Disordered" evidence="5">
    <location>
        <begin position="984"/>
        <end position="1036"/>
    </location>
</feature>
<dbReference type="InterPro" id="IPR004332">
    <property type="entry name" value="Transposase_MuDR"/>
</dbReference>
<feature type="region of interest" description="Disordered" evidence="5">
    <location>
        <begin position="319"/>
        <end position="365"/>
    </location>
</feature>
<feature type="compositionally biased region" description="Basic and acidic residues" evidence="5">
    <location>
        <begin position="414"/>
        <end position="424"/>
    </location>
</feature>
<protein>
    <recommendedName>
        <fullName evidence="6">SWIM-type domain-containing protein</fullName>
    </recommendedName>
</protein>
<proteinExistence type="predicted"/>
<keyword evidence="1" id="KW-0479">Metal-binding</keyword>
<accession>A0A9R1XPC6</accession>
<dbReference type="Proteomes" id="UP000235145">
    <property type="component" value="Unassembled WGS sequence"/>
</dbReference>
<feature type="compositionally biased region" description="Acidic residues" evidence="5">
    <location>
        <begin position="400"/>
        <end position="413"/>
    </location>
</feature>
<keyword evidence="2 4" id="KW-0863">Zinc-finger</keyword>
<evidence type="ECO:0000256" key="2">
    <source>
        <dbReference type="ARBA" id="ARBA00022771"/>
    </source>
</evidence>
<evidence type="ECO:0000256" key="5">
    <source>
        <dbReference type="SAM" id="MobiDB-lite"/>
    </source>
</evidence>
<evidence type="ECO:0000313" key="8">
    <source>
        <dbReference type="Proteomes" id="UP000235145"/>
    </source>
</evidence>
<evidence type="ECO:0000256" key="3">
    <source>
        <dbReference type="ARBA" id="ARBA00022833"/>
    </source>
</evidence>
<feature type="compositionally biased region" description="Polar residues" evidence="5">
    <location>
        <begin position="1018"/>
        <end position="1033"/>
    </location>
</feature>
<gene>
    <name evidence="7" type="ORF">LSAT_V11C400206110</name>
</gene>
<dbReference type="Pfam" id="PF26130">
    <property type="entry name" value="PB1-like"/>
    <property type="match status" value="1"/>
</dbReference>
<dbReference type="PANTHER" id="PTHR31973">
    <property type="entry name" value="POLYPROTEIN, PUTATIVE-RELATED"/>
    <property type="match status" value="1"/>
</dbReference>
<evidence type="ECO:0000259" key="6">
    <source>
        <dbReference type="PROSITE" id="PS50966"/>
    </source>
</evidence>
<keyword evidence="3" id="KW-0862">Zinc</keyword>
<dbReference type="Pfam" id="PF03108">
    <property type="entry name" value="DBD_Tnp_Mut"/>
    <property type="match status" value="1"/>
</dbReference>
<dbReference type="InterPro" id="IPR006564">
    <property type="entry name" value="Znf_PMZ"/>
</dbReference>
<sequence>MVHGYPTLFTIKLHHGGEFTKFPDVNYIDGTVTYVDMVDIEEFSVHEMDAIMKGLGYSVPPVIYYHFRLPKGDMHFGLRALGNDDDVRNLAQYVKEHKVIRVYTEHGFTKLLTYFMAPKPVKKVTIEQLDEIEEHEPTTTDNQASDRKRSWTKDKSLSLSPVLHNEGALSISPVLHNKCAFSLSPEYNRKRSWTKDKSLSSCNKKLAMGDVSEANVDGDKDHAPNDFDEAANEFDLGLYQQILESNSEFDNGFNEEKEGDEGEEVVNEVSANVDMRNYEKDARVEDDVDMGGYQMDAGVEDEVDMGGYQMDTGVEDEVTLNVAEDERGDGEEDNGERSDGEDDSDERSDGEEDSDDSDFWVDEDNIIPEVDVDMKDFYMSVDLEAEFMEKRVTNPMHNDSDEDPKDPEDLDVIDNDRWDSMDEGSDMERKRRVLLKELGKETRCSQGEIHQVTFRIGQKYKSKKELKEKIQLHALETRRNIFFKKNDKTRLRALCKGTVAFNEGDFGEPTPCPWVIQGSRSNKDGSWMIKTYNHEHRCLHTRKVRSATAKFIGKQIMDQVELNPTIPVKALKEQLQKEYQVGFSIHQIFRAKSNAKKQVQGDYRKQYESTNPYTIVKLEFESEPNSNATSRRFKRIYVCLGGMKKGFRACLRDFLGFDGAFMKGPFPGQILTAVGVDSNNVIYPLAYAIVESENTQSWKWFLEILGDDLDLYANSNFTFISDRQKGLQAAIAQLFPCAEHRYCLRHIHDNMKRTWRSNEHKEHLWNCATATTVQEFNHLMNEFNLFDKDAYNWLKQIPPQHWARSHFTGRAISDMLLNNLCEVFNSKLVEGRDKPLITCLEYIREYMIKRICNVIKVQNKCVGPLTSSATKIMDKNVYLASQYTTRWNGSDKYQVKGPWQDQQVVDMAERVCSCRKWELTGLPCKHVIAVLNDKADNGEKIGELHTYVHRVHWLETWKAAYVHKVEPIKGRAMWPISDCPIKITPPLHHNQPGRPKNKRRQSAGERSQKKGENGNGASGSQTDGASGSQTHAASGSGKLTRKFISVTCSKCKNKGHNARTCKGQYVTKNCMSFDLWEKHIRNLMVWFMREIVNSDLLGLVKKTRTRGLKLEDSSIID</sequence>
<dbReference type="AlphaFoldDB" id="A0A9R1XPC6"/>
<dbReference type="EMBL" id="NBSK02000004">
    <property type="protein sequence ID" value="KAJ0214712.1"/>
    <property type="molecule type" value="Genomic_DNA"/>
</dbReference>
<dbReference type="PANTHER" id="PTHR31973:SF190">
    <property type="entry name" value="MULE TRANSPOSASE DOMAIN-CONTAINING PROTEIN"/>
    <property type="match status" value="1"/>
</dbReference>
<dbReference type="GO" id="GO:0008270">
    <property type="term" value="F:zinc ion binding"/>
    <property type="evidence" value="ECO:0007669"/>
    <property type="project" value="UniProtKB-KW"/>
</dbReference>
<dbReference type="PROSITE" id="PS50966">
    <property type="entry name" value="ZF_SWIM"/>
    <property type="match status" value="1"/>
</dbReference>
<comment type="caution">
    <text evidence="7">The sequence shown here is derived from an EMBL/GenBank/DDBJ whole genome shotgun (WGS) entry which is preliminary data.</text>
</comment>
<dbReference type="InterPro" id="IPR018289">
    <property type="entry name" value="MULE_transposase_dom"/>
</dbReference>
<evidence type="ECO:0000313" key="7">
    <source>
        <dbReference type="EMBL" id="KAJ0214712.1"/>
    </source>
</evidence>